<dbReference type="SMART" id="SM00324">
    <property type="entry name" value="RhoGAP"/>
    <property type="match status" value="1"/>
</dbReference>
<dbReference type="GO" id="GO:0005654">
    <property type="term" value="C:nucleoplasm"/>
    <property type="evidence" value="ECO:0007669"/>
    <property type="project" value="TreeGrafter"/>
</dbReference>
<comment type="function">
    <text evidence="8">May be involved in several stages of intracellular trafficking. Could play an important role in the regulation of glucose transport by insulin. May act as a downstream effector of RHOQ/TC10 in the regulation of insulin-stimulated glucose transport.</text>
</comment>
<evidence type="ECO:0000256" key="15">
    <source>
        <dbReference type="SAM" id="MobiDB-lite"/>
    </source>
</evidence>
<feature type="region of interest" description="Disordered" evidence="15">
    <location>
        <begin position="659"/>
        <end position="691"/>
    </location>
</feature>
<feature type="signal peptide" evidence="16">
    <location>
        <begin position="1"/>
        <end position="20"/>
    </location>
</feature>
<dbReference type="Gene3D" id="1.10.555.10">
    <property type="entry name" value="Rho GTPase activation protein"/>
    <property type="match status" value="1"/>
</dbReference>
<dbReference type="SUPFAM" id="SSF48350">
    <property type="entry name" value="GTPase activation domain, GAP"/>
    <property type="match status" value="1"/>
</dbReference>
<feature type="compositionally biased region" description="Pro residues" evidence="15">
    <location>
        <begin position="1059"/>
        <end position="1069"/>
    </location>
</feature>
<dbReference type="GO" id="GO:0019901">
    <property type="term" value="F:protein kinase binding"/>
    <property type="evidence" value="ECO:0007669"/>
    <property type="project" value="Ensembl"/>
</dbReference>
<dbReference type="GO" id="GO:0015031">
    <property type="term" value="P:protein transport"/>
    <property type="evidence" value="ECO:0007669"/>
    <property type="project" value="UniProtKB-KW"/>
</dbReference>
<dbReference type="SUPFAM" id="SSF64268">
    <property type="entry name" value="PX domain"/>
    <property type="match status" value="1"/>
</dbReference>
<keyword evidence="20" id="KW-1185">Reference proteome</keyword>
<dbReference type="InterPro" id="IPR000198">
    <property type="entry name" value="RhoGAP_dom"/>
</dbReference>
<dbReference type="GO" id="GO:0005794">
    <property type="term" value="C:Golgi apparatus"/>
    <property type="evidence" value="ECO:0007669"/>
    <property type="project" value="TreeGrafter"/>
</dbReference>
<dbReference type="PANTHER" id="PTHR15729:SF11">
    <property type="entry name" value="RHO GTPASE-ACTIVATING PROTEIN 33"/>
    <property type="match status" value="1"/>
</dbReference>
<feature type="region of interest" description="Disordered" evidence="15">
    <location>
        <begin position="726"/>
        <end position="796"/>
    </location>
</feature>
<evidence type="ECO:0000256" key="1">
    <source>
        <dbReference type="ARBA" id="ARBA00008795"/>
    </source>
</evidence>
<dbReference type="InterPro" id="IPR001452">
    <property type="entry name" value="SH3_domain"/>
</dbReference>
<reference evidence="19" key="2">
    <citation type="submission" date="2025-09" db="UniProtKB">
        <authorList>
            <consortium name="Ensembl"/>
        </authorList>
    </citation>
    <scope>IDENTIFICATION</scope>
</reference>
<dbReference type="PANTHER" id="PTHR15729">
    <property type="entry name" value="CDC42 GTPASE-ACTIVATING PROTEIN"/>
    <property type="match status" value="1"/>
</dbReference>
<dbReference type="GO" id="GO:0005938">
    <property type="term" value="C:cell cortex"/>
    <property type="evidence" value="ECO:0007669"/>
    <property type="project" value="TreeGrafter"/>
</dbReference>
<dbReference type="CDD" id="cd11835">
    <property type="entry name" value="SH3_ARHGAP32_33"/>
    <property type="match status" value="1"/>
</dbReference>
<dbReference type="CDD" id="cd04384">
    <property type="entry name" value="RhoGAP_CdGAP"/>
    <property type="match status" value="1"/>
</dbReference>
<evidence type="ECO:0000256" key="12">
    <source>
        <dbReference type="ARBA" id="ARBA00075457"/>
    </source>
</evidence>
<dbReference type="InterPro" id="IPR008936">
    <property type="entry name" value="Rho_GTPase_activation_prot"/>
</dbReference>
<keyword evidence="5" id="KW-0488">Methylation</keyword>
<evidence type="ECO:0000256" key="3">
    <source>
        <dbReference type="ARBA" id="ARBA00022448"/>
    </source>
</evidence>
<dbReference type="InterPro" id="IPR036871">
    <property type="entry name" value="PX_dom_sf"/>
</dbReference>
<dbReference type="OMA" id="FPIMTSH"/>
<feature type="compositionally biased region" description="Low complexity" evidence="15">
    <location>
        <begin position="981"/>
        <end position="993"/>
    </location>
</feature>
<dbReference type="FunFam" id="1.10.555.10:FF:000002">
    <property type="entry name" value="rho GTPase-activating protein 32 isoform X1"/>
    <property type="match status" value="1"/>
</dbReference>
<evidence type="ECO:0000256" key="7">
    <source>
        <dbReference type="ARBA" id="ARBA00022927"/>
    </source>
</evidence>
<dbReference type="Pfam" id="PF00620">
    <property type="entry name" value="RhoGAP"/>
    <property type="match status" value="1"/>
</dbReference>
<evidence type="ECO:0000256" key="14">
    <source>
        <dbReference type="PROSITE-ProRule" id="PRU00192"/>
    </source>
</evidence>
<dbReference type="PROSITE" id="PS50238">
    <property type="entry name" value="RHOGAP"/>
    <property type="match status" value="1"/>
</dbReference>
<evidence type="ECO:0000256" key="11">
    <source>
        <dbReference type="ARBA" id="ARBA00075193"/>
    </source>
</evidence>
<dbReference type="GO" id="GO:0032991">
    <property type="term" value="C:protein-containing complex"/>
    <property type="evidence" value="ECO:0007669"/>
    <property type="project" value="Ensembl"/>
</dbReference>
<evidence type="ECO:0000259" key="17">
    <source>
        <dbReference type="PROSITE" id="PS50002"/>
    </source>
</evidence>
<feature type="compositionally biased region" description="Pro residues" evidence="15">
    <location>
        <begin position="1205"/>
        <end position="1221"/>
    </location>
</feature>
<evidence type="ECO:0000313" key="19">
    <source>
        <dbReference type="Ensembl" id="ENSSMRP00000005829.1"/>
    </source>
</evidence>
<name>A0A8D0BCJ6_SALMN</name>
<dbReference type="GeneTree" id="ENSGT00940000155110"/>
<dbReference type="Gene3D" id="2.30.30.40">
    <property type="entry name" value="SH3 Domains"/>
    <property type="match status" value="1"/>
</dbReference>
<dbReference type="Proteomes" id="UP000694421">
    <property type="component" value="Unplaced"/>
</dbReference>
<protein>
    <recommendedName>
        <fullName evidence="10">Rho GTPase-activating protein 33</fullName>
    </recommendedName>
    <alternativeName>
        <fullName evidence="13">Rho-type GTPase-activating protein 33</fullName>
    </alternativeName>
    <alternativeName>
        <fullName evidence="11">Sorting nexin-26</fullName>
    </alternativeName>
    <alternativeName>
        <fullName evidence="12">Tc10/CDC42 GTPase-activating protein</fullName>
    </alternativeName>
</protein>
<evidence type="ECO:0000259" key="18">
    <source>
        <dbReference type="PROSITE" id="PS50238"/>
    </source>
</evidence>
<feature type="region of interest" description="Disordered" evidence="15">
    <location>
        <begin position="573"/>
        <end position="609"/>
    </location>
</feature>
<feature type="domain" description="Rho-GAP" evidence="18">
    <location>
        <begin position="326"/>
        <end position="521"/>
    </location>
</feature>
<feature type="chain" id="PRO_5034616432" description="Rho GTPase-activating protein 33" evidence="16">
    <location>
        <begin position="21"/>
        <end position="1356"/>
    </location>
</feature>
<feature type="region of interest" description="Disordered" evidence="15">
    <location>
        <begin position="1172"/>
        <end position="1253"/>
    </location>
</feature>
<feature type="region of interest" description="Disordered" evidence="15">
    <location>
        <begin position="948"/>
        <end position="993"/>
    </location>
</feature>
<dbReference type="GO" id="GO:0015629">
    <property type="term" value="C:actin cytoskeleton"/>
    <property type="evidence" value="ECO:0007669"/>
    <property type="project" value="TreeGrafter"/>
</dbReference>
<evidence type="ECO:0000256" key="16">
    <source>
        <dbReference type="SAM" id="SignalP"/>
    </source>
</evidence>
<evidence type="ECO:0000256" key="8">
    <source>
        <dbReference type="ARBA" id="ARBA00053764"/>
    </source>
</evidence>
<evidence type="ECO:0000256" key="2">
    <source>
        <dbReference type="ARBA" id="ARBA00022443"/>
    </source>
</evidence>
<evidence type="ECO:0000313" key="20">
    <source>
        <dbReference type="Proteomes" id="UP000694421"/>
    </source>
</evidence>
<accession>A0A8D0BCJ6</accession>
<keyword evidence="3" id="KW-0813">Transport</keyword>
<comment type="subunit">
    <text evidence="9">Specifically interacts with CDC42 and RHOQ/TC10 through its Rho-GAP domain. Interacts with NEK6.</text>
</comment>
<feature type="compositionally biased region" description="Polar residues" evidence="15">
    <location>
        <begin position="659"/>
        <end position="669"/>
    </location>
</feature>
<dbReference type="SUPFAM" id="SSF50044">
    <property type="entry name" value="SH3-domain"/>
    <property type="match status" value="1"/>
</dbReference>
<comment type="similarity">
    <text evidence="1">Belongs to the PX domain-containing GAP family.</text>
</comment>
<dbReference type="FunFam" id="2.30.30.40:FF:000030">
    <property type="entry name" value="rho GTPase-activating protein 32 isoform X2"/>
    <property type="match status" value="1"/>
</dbReference>
<evidence type="ECO:0000256" key="10">
    <source>
        <dbReference type="ARBA" id="ARBA00070262"/>
    </source>
</evidence>
<evidence type="ECO:0000256" key="13">
    <source>
        <dbReference type="ARBA" id="ARBA00083411"/>
    </source>
</evidence>
<feature type="domain" description="SH3" evidence="17">
    <location>
        <begin position="198"/>
        <end position="260"/>
    </location>
</feature>
<evidence type="ECO:0000256" key="9">
    <source>
        <dbReference type="ARBA" id="ARBA00065948"/>
    </source>
</evidence>
<keyword evidence="6" id="KW-0597">Phosphoprotein</keyword>
<keyword evidence="16" id="KW-0732">Signal</keyword>
<keyword evidence="4" id="KW-0343">GTPase activation</keyword>
<dbReference type="PROSITE" id="PS50002">
    <property type="entry name" value="SH3"/>
    <property type="match status" value="1"/>
</dbReference>
<proteinExistence type="inferred from homology"/>
<organism evidence="19 20">
    <name type="scientific">Salvator merianae</name>
    <name type="common">Argentine black and white tegu</name>
    <name type="synonym">Tupinambis merianae</name>
    <dbReference type="NCBI Taxonomy" id="96440"/>
    <lineage>
        <taxon>Eukaryota</taxon>
        <taxon>Metazoa</taxon>
        <taxon>Chordata</taxon>
        <taxon>Craniata</taxon>
        <taxon>Vertebrata</taxon>
        <taxon>Euteleostomi</taxon>
        <taxon>Lepidosauria</taxon>
        <taxon>Squamata</taxon>
        <taxon>Bifurcata</taxon>
        <taxon>Unidentata</taxon>
        <taxon>Episquamata</taxon>
        <taxon>Laterata</taxon>
        <taxon>Teiioidea</taxon>
        <taxon>Teiidae</taxon>
        <taxon>Salvator</taxon>
    </lineage>
</organism>
<dbReference type="GO" id="GO:0035091">
    <property type="term" value="F:phosphatidylinositol binding"/>
    <property type="evidence" value="ECO:0007669"/>
    <property type="project" value="InterPro"/>
</dbReference>
<feature type="region of interest" description="Disordered" evidence="15">
    <location>
        <begin position="1294"/>
        <end position="1341"/>
    </location>
</feature>
<feature type="compositionally biased region" description="Polar residues" evidence="15">
    <location>
        <begin position="579"/>
        <end position="591"/>
    </location>
</feature>
<dbReference type="SMART" id="SM00326">
    <property type="entry name" value="SH3"/>
    <property type="match status" value="1"/>
</dbReference>
<dbReference type="GO" id="GO:0007264">
    <property type="term" value="P:small GTPase-mediated signal transduction"/>
    <property type="evidence" value="ECO:0007669"/>
    <property type="project" value="TreeGrafter"/>
</dbReference>
<keyword evidence="2 14" id="KW-0728">SH3 domain</keyword>
<dbReference type="InterPro" id="IPR051576">
    <property type="entry name" value="PX-Rho_GAP"/>
</dbReference>
<feature type="region of interest" description="Disordered" evidence="15">
    <location>
        <begin position="1008"/>
        <end position="1086"/>
    </location>
</feature>
<sequence length="1356" mass="148874">MKSVINAFLILTVQARSTDSIDTAGENQVRSLGNAAGNIKGKPTKRLSITRGHFPKLTECAHFHYEAVDFGHIQLQFVPEQNENLSNLEEGEALFAVQVTCQGKNWQVHRSHEEFRTLDAHLHCCIFDRRFSQLAELPPLSHVRAHPELLMPMLSQYLQKLSEIVDSNINCGPVLTWMEIDNHGNRLLVNEEASINVPAIAAAHVIKRYTAQASDELSFEVGDIISVIDMPPKEDRSWWRGKHGFQVGFFPSECVELFSERPSPGLKTDAEGMSCSIPRPPGLLSPTSVSKKHGKLIGFLRTFIKSRPSKQRLKQRGILRERVFGCDLGEHLKNSGSDVPQVLRSCSDFIEKHGIVDGIYRLSGVSSNIQRLRHEFDSERVPELSKDVYLQDIHSVSSLCKLYFRELPNPLLTYQLYNKFAEAVSVSGNEERLVRVHDVIQQLPPPHYRTLEFLLRHLARMAMHSQKTSMHVRNLAIVWAPNLLRSMALESVAQCGADAFQEVRVQSLVVEFLLNNVQVLFSDTFTSVGKDSAGRCFLPRPKSQLVSCPSTRLLSLEEAQARTQALCKITKPEARHGSSDLQGQGKLSSVVGSPDTRQKGESNGRLRKTSGPGWKAFFALGKAPVTFRKKSHRLGELLGLGEPLPGGQAETVTLRSAKSEESLTSQASMTGLPKLPCLRRPHSSSDAFPTLKPCRSYSSLASSVSGLGESLGTGVGDMAARRRSSWLEGDSELDSELELSPPGLRGLDFDPLTFQCSPPPRQPSLSSDSSPPSPVGALSPCSPPTIGKDTSEPLPVSLPNKVLEMFTGAETRGLNAHPSPPHMISMLLCAAGGQLSDCCEREVRGKIAQAKGRTSPHNPKAEVASASPGVLSVLRHIPPPPPPKNPARLMALALAESAHQVALQQKRQADLGQREPRMHFRRSLSLECKAGELTSGTRALYSMVRPNPKAAVPPSFQGQARGRSVGSQTRERQGGNQVPLSQSSPLGSSDSISPYRRVLSDFAQRDLQPHSFSDPYHLPSQSSASPTAYSLHHQQPHVSVPYPAPRQPQEPYALSSQAPAPPKPPPPLSVPLASGHLPVKSRPPAFQTYLPDHQLRHHSRFPSSSRVGINGTPPPQLEHENLYYEIGGEPPAYPGLARPWPSCPPPEYLATFNASYGVFERPWRQHYLPPSSSSLQPIMKSSRMHSQPMPPAGTQQEPIYVNVPFPEPPTDTPTSSPPPEAAHPRSHSDPGAAQSLAHHSRPPLPQKQRIGWGYPPTGQYHQLMDVLPCSRTVLQFYRPPPACWGRPPYGPEPIITYDGPPTLPGSQASAPPSSLQKREESPPQYGNVEKREGSPPGCYLGPSWTVYTEGQTHSYC</sequence>
<feature type="compositionally biased region" description="Polar residues" evidence="15">
    <location>
        <begin position="1304"/>
        <end position="1315"/>
    </location>
</feature>
<dbReference type="Ensembl" id="ENSSMRT00000006828.1">
    <property type="protein sequence ID" value="ENSSMRP00000005829.1"/>
    <property type="gene ID" value="ENSSMRG00000004698.1"/>
</dbReference>
<keyword evidence="7" id="KW-0653">Protein transport</keyword>
<dbReference type="GO" id="GO:0001650">
    <property type="term" value="C:fibrillar center"/>
    <property type="evidence" value="ECO:0007669"/>
    <property type="project" value="TreeGrafter"/>
</dbReference>
<dbReference type="FunFam" id="3.30.1520.10:FF:000095">
    <property type="entry name" value="Rho GTPase-activating protein 33"/>
    <property type="match status" value="1"/>
</dbReference>
<dbReference type="InterPro" id="IPR036028">
    <property type="entry name" value="SH3-like_dom_sf"/>
</dbReference>
<reference evidence="19" key="1">
    <citation type="submission" date="2025-08" db="UniProtKB">
        <authorList>
            <consortium name="Ensembl"/>
        </authorList>
    </citation>
    <scope>IDENTIFICATION</scope>
</reference>
<feature type="compositionally biased region" description="Polar residues" evidence="15">
    <location>
        <begin position="1019"/>
        <end position="1037"/>
    </location>
</feature>
<dbReference type="GO" id="GO:0005096">
    <property type="term" value="F:GTPase activator activity"/>
    <property type="evidence" value="ECO:0007669"/>
    <property type="project" value="UniProtKB-KW"/>
</dbReference>
<dbReference type="Pfam" id="PF14604">
    <property type="entry name" value="SH3_9"/>
    <property type="match status" value="1"/>
</dbReference>
<evidence type="ECO:0000256" key="6">
    <source>
        <dbReference type="ARBA" id="ARBA00022553"/>
    </source>
</evidence>
<evidence type="ECO:0000256" key="4">
    <source>
        <dbReference type="ARBA" id="ARBA00022468"/>
    </source>
</evidence>
<evidence type="ECO:0000256" key="5">
    <source>
        <dbReference type="ARBA" id="ARBA00022481"/>
    </source>
</evidence>
<dbReference type="Gene3D" id="3.30.1520.10">
    <property type="entry name" value="Phox-like domain"/>
    <property type="match status" value="1"/>
</dbReference>